<evidence type="ECO:0000313" key="1">
    <source>
        <dbReference type="EMBL" id="KAH7955036.1"/>
    </source>
</evidence>
<proteinExistence type="predicted"/>
<name>A0ACB8D0Z2_DERSI</name>
<dbReference type="EMBL" id="CM023473">
    <property type="protein sequence ID" value="KAH7955036.1"/>
    <property type="molecule type" value="Genomic_DNA"/>
</dbReference>
<comment type="caution">
    <text evidence="1">The sequence shown here is derived from an EMBL/GenBank/DDBJ whole genome shotgun (WGS) entry which is preliminary data.</text>
</comment>
<protein>
    <submittedName>
        <fullName evidence="1">Uncharacterized protein</fullName>
    </submittedName>
</protein>
<evidence type="ECO:0000313" key="2">
    <source>
        <dbReference type="Proteomes" id="UP000821865"/>
    </source>
</evidence>
<keyword evidence="2" id="KW-1185">Reference proteome</keyword>
<accession>A0ACB8D0Z2</accession>
<organism evidence="1 2">
    <name type="scientific">Dermacentor silvarum</name>
    <name type="common">Tick</name>
    <dbReference type="NCBI Taxonomy" id="543639"/>
    <lineage>
        <taxon>Eukaryota</taxon>
        <taxon>Metazoa</taxon>
        <taxon>Ecdysozoa</taxon>
        <taxon>Arthropoda</taxon>
        <taxon>Chelicerata</taxon>
        <taxon>Arachnida</taxon>
        <taxon>Acari</taxon>
        <taxon>Parasitiformes</taxon>
        <taxon>Ixodida</taxon>
        <taxon>Ixodoidea</taxon>
        <taxon>Ixodidae</taxon>
        <taxon>Rhipicephalinae</taxon>
        <taxon>Dermacentor</taxon>
    </lineage>
</organism>
<gene>
    <name evidence="1" type="ORF">HPB49_024223</name>
</gene>
<sequence>MRPSFWDTELAEVAQAHADQCSEKRYAEHDKKQARGTVRFPRVGQNVGWRGENRNRSSATWSQRVKNWFDEYKDYPPEGIASFKVIRGPAKTGHFTQRGGTRASGTAATQVEGETLLAEDFTDDLGWRTVSSRKSRATTKPGLGDGGARSEMPERRGAGEWRKGLVIKNRIVKAPRMPPMPEEHIKIVIRPRRGLNLEKISPPTPRHRSWRAPPRKPQEALALSEPFKVEAAAVVWDSGRREPLRVYREARVRFPAAGGGGGAAGGQTTWADKHRPSA</sequence>
<reference evidence="1" key="1">
    <citation type="submission" date="2020-05" db="EMBL/GenBank/DDBJ databases">
        <title>Large-scale comparative analyses of tick genomes elucidate their genetic diversity and vector capacities.</title>
        <authorList>
            <person name="Jia N."/>
            <person name="Wang J."/>
            <person name="Shi W."/>
            <person name="Du L."/>
            <person name="Sun Y."/>
            <person name="Zhan W."/>
            <person name="Jiang J."/>
            <person name="Wang Q."/>
            <person name="Zhang B."/>
            <person name="Ji P."/>
            <person name="Sakyi L.B."/>
            <person name="Cui X."/>
            <person name="Yuan T."/>
            <person name="Jiang B."/>
            <person name="Yang W."/>
            <person name="Lam T.T.-Y."/>
            <person name="Chang Q."/>
            <person name="Ding S."/>
            <person name="Wang X."/>
            <person name="Zhu J."/>
            <person name="Ruan X."/>
            <person name="Zhao L."/>
            <person name="Wei J."/>
            <person name="Que T."/>
            <person name="Du C."/>
            <person name="Cheng J."/>
            <person name="Dai P."/>
            <person name="Han X."/>
            <person name="Huang E."/>
            <person name="Gao Y."/>
            <person name="Liu J."/>
            <person name="Shao H."/>
            <person name="Ye R."/>
            <person name="Li L."/>
            <person name="Wei W."/>
            <person name="Wang X."/>
            <person name="Wang C."/>
            <person name="Yang T."/>
            <person name="Huo Q."/>
            <person name="Li W."/>
            <person name="Guo W."/>
            <person name="Chen H."/>
            <person name="Zhou L."/>
            <person name="Ni X."/>
            <person name="Tian J."/>
            <person name="Zhou Y."/>
            <person name="Sheng Y."/>
            <person name="Liu T."/>
            <person name="Pan Y."/>
            <person name="Xia L."/>
            <person name="Li J."/>
            <person name="Zhao F."/>
            <person name="Cao W."/>
        </authorList>
    </citation>
    <scope>NUCLEOTIDE SEQUENCE</scope>
    <source>
        <strain evidence="1">Dsil-2018</strain>
    </source>
</reference>
<dbReference type="Proteomes" id="UP000821865">
    <property type="component" value="Chromosome 4"/>
</dbReference>